<reference evidence="3" key="1">
    <citation type="journal article" date="2015" name="MBio">
        <title>Genome-Resolved Metagenomic Analysis Reveals Roles for Candidate Phyla and Other Microbial Community Members in Biogeochemical Transformations in Oil Reservoirs.</title>
        <authorList>
            <person name="Hu P."/>
            <person name="Tom L."/>
            <person name="Singh A."/>
            <person name="Thomas B.C."/>
            <person name="Baker B.J."/>
            <person name="Piceno Y.M."/>
            <person name="Andersen G.L."/>
            <person name="Banfield J.F."/>
        </authorList>
    </citation>
    <scope>NUCLEOTIDE SEQUENCE [LARGE SCALE GENOMIC DNA]</scope>
</reference>
<keyword evidence="1" id="KW-0812">Transmembrane</keyword>
<gene>
    <name evidence="2" type="ORF">XE10_0228</name>
</gene>
<accession>A0A101J1Y7</accession>
<dbReference type="Proteomes" id="UP000054598">
    <property type="component" value="Unassembled WGS sequence"/>
</dbReference>
<feature type="transmembrane region" description="Helical" evidence="1">
    <location>
        <begin position="71"/>
        <end position="97"/>
    </location>
</feature>
<keyword evidence="1" id="KW-1133">Transmembrane helix</keyword>
<dbReference type="AlphaFoldDB" id="A0A101J1Y7"/>
<feature type="transmembrane region" description="Helical" evidence="1">
    <location>
        <begin position="118"/>
        <end position="147"/>
    </location>
</feature>
<keyword evidence="1" id="KW-0472">Membrane</keyword>
<dbReference type="PATRIC" id="fig|2198.3.peg.2094"/>
<protein>
    <submittedName>
        <fullName evidence="2">TM2 domain containing protein</fullName>
    </submittedName>
</protein>
<comment type="caution">
    <text evidence="2">The sequence shown here is derived from an EMBL/GenBank/DDBJ whole genome shotgun (WGS) entry which is preliminary data.</text>
</comment>
<evidence type="ECO:0000313" key="2">
    <source>
        <dbReference type="EMBL" id="KUL05379.1"/>
    </source>
</evidence>
<dbReference type="EMBL" id="LGHE01000014">
    <property type="protein sequence ID" value="KUL05379.1"/>
    <property type="molecule type" value="Genomic_DNA"/>
</dbReference>
<proteinExistence type="predicted"/>
<evidence type="ECO:0000256" key="1">
    <source>
        <dbReference type="SAM" id="Phobius"/>
    </source>
</evidence>
<evidence type="ECO:0000313" key="3">
    <source>
        <dbReference type="Proteomes" id="UP000054598"/>
    </source>
</evidence>
<name>A0A101J1Y7_9EURY</name>
<organism evidence="2 3">
    <name type="scientific">Methanoculleus marisnigri</name>
    <dbReference type="NCBI Taxonomy" id="2198"/>
    <lineage>
        <taxon>Archaea</taxon>
        <taxon>Methanobacteriati</taxon>
        <taxon>Methanobacteriota</taxon>
        <taxon>Stenosarchaea group</taxon>
        <taxon>Methanomicrobia</taxon>
        <taxon>Methanomicrobiales</taxon>
        <taxon>Methanomicrobiaceae</taxon>
        <taxon>Methanoculleus</taxon>
    </lineage>
</organism>
<sequence>MRMGRNLFPPPESSTRTEIMREPIGFPGTPVPGMRADTPVLGEKNPAFAAGLSLLFPGLGQVYNGETGKGVLVLFGVLAGLLVMLIPGVAVWLFGIYDAWATARRMNAGTVPFREARLVTVLLFMVVWTVGMFAFLAFAALAAFAAFTVPL</sequence>